<gene>
    <name evidence="7" type="ORF">UX80_C0032G0008</name>
</gene>
<dbReference type="InterPro" id="IPR041711">
    <property type="entry name" value="Met-tRNA-FMT_N"/>
</dbReference>
<comment type="similarity">
    <text evidence="1">Belongs to the Fmt family.</text>
</comment>
<dbReference type="InterPro" id="IPR036477">
    <property type="entry name" value="Formyl_transf_N_sf"/>
</dbReference>
<dbReference type="InterPro" id="IPR002376">
    <property type="entry name" value="Formyl_transf_N"/>
</dbReference>
<feature type="domain" description="Formyl transferase C-terminal" evidence="6">
    <location>
        <begin position="200"/>
        <end position="249"/>
    </location>
</feature>
<keyword evidence="3 7" id="KW-0808">Transferase</keyword>
<dbReference type="PANTHER" id="PTHR11138">
    <property type="entry name" value="METHIONYL-TRNA FORMYLTRANSFERASE"/>
    <property type="match status" value="1"/>
</dbReference>
<dbReference type="Gene3D" id="3.40.50.12230">
    <property type="match status" value="1"/>
</dbReference>
<dbReference type="Pfam" id="PF00551">
    <property type="entry name" value="Formyl_trans_N"/>
    <property type="match status" value="1"/>
</dbReference>
<organism evidence="7 8">
    <name type="scientific">Candidatus Amesbacteria bacterium GW2011_GWA2_47_11b</name>
    <dbReference type="NCBI Taxonomy" id="1618358"/>
    <lineage>
        <taxon>Bacteria</taxon>
        <taxon>Candidatus Amesiibacteriota</taxon>
    </lineage>
</organism>
<dbReference type="EMBL" id="LCNO01000032">
    <property type="protein sequence ID" value="KKU56716.1"/>
    <property type="molecule type" value="Genomic_DNA"/>
</dbReference>
<dbReference type="PANTHER" id="PTHR11138:SF5">
    <property type="entry name" value="METHIONYL-TRNA FORMYLTRANSFERASE, MITOCHONDRIAL"/>
    <property type="match status" value="1"/>
</dbReference>
<evidence type="ECO:0000256" key="3">
    <source>
        <dbReference type="ARBA" id="ARBA00022679"/>
    </source>
</evidence>
<dbReference type="EC" id="2.1.2.9" evidence="2"/>
<reference evidence="7 8" key="1">
    <citation type="journal article" date="2015" name="Nature">
        <title>rRNA introns, odd ribosomes, and small enigmatic genomes across a large radiation of phyla.</title>
        <authorList>
            <person name="Brown C.T."/>
            <person name="Hug L.A."/>
            <person name="Thomas B.C."/>
            <person name="Sharon I."/>
            <person name="Castelle C.J."/>
            <person name="Singh A."/>
            <person name="Wilkins M.J."/>
            <person name="Williams K.H."/>
            <person name="Banfield J.F."/>
        </authorList>
    </citation>
    <scope>NUCLEOTIDE SEQUENCE [LARGE SCALE GENOMIC DNA]</scope>
</reference>
<dbReference type="AlphaFoldDB" id="A0A0G1RHU5"/>
<comment type="caution">
    <text evidence="7">The sequence shown here is derived from an EMBL/GenBank/DDBJ whole genome shotgun (WGS) entry which is preliminary data.</text>
</comment>
<dbReference type="STRING" id="1618358.UX80_C0032G0008"/>
<sequence>MTKQVVFFGSSEFSVIVLEKLLNAQGLSLCAVVTTPDKPVGRHLKLTPNPVKVCAQKHHNIPVFTDIHDFLSTNLPTNTIALVAAHGRRLGPKTLSKFNNQIYVIHPSLLPKYRGPSPLQQQILDGAVETGVTIIQADLGEDTGPIVAQEKDVILPNDTTITLGNRLFEIGANWFIENSFQISNFKFQIQDQGLATFTKKLTRQDGFIPWEQFHPEKLDRQFRAFIPWPGVWTTTPQGQRLKLIALQPQILVQLEGKTVQPWPIVV</sequence>
<evidence type="ECO:0000259" key="6">
    <source>
        <dbReference type="Pfam" id="PF02911"/>
    </source>
</evidence>
<protein>
    <recommendedName>
        <fullName evidence="2">methionyl-tRNA formyltransferase</fullName>
        <ecNumber evidence="2">2.1.2.9</ecNumber>
    </recommendedName>
</protein>
<accession>A0A0G1RHU5</accession>
<dbReference type="Pfam" id="PF02911">
    <property type="entry name" value="Formyl_trans_C"/>
    <property type="match status" value="1"/>
</dbReference>
<dbReference type="CDD" id="cd08646">
    <property type="entry name" value="FMT_core_Met-tRNA-FMT_N"/>
    <property type="match status" value="1"/>
</dbReference>
<name>A0A0G1RHU5_9BACT</name>
<evidence type="ECO:0000256" key="4">
    <source>
        <dbReference type="ARBA" id="ARBA00022917"/>
    </source>
</evidence>
<evidence type="ECO:0000256" key="1">
    <source>
        <dbReference type="ARBA" id="ARBA00010699"/>
    </source>
</evidence>
<proteinExistence type="inferred from homology"/>
<evidence type="ECO:0000313" key="7">
    <source>
        <dbReference type="EMBL" id="KKU56716.1"/>
    </source>
</evidence>
<dbReference type="InterPro" id="IPR011034">
    <property type="entry name" value="Formyl_transferase-like_C_sf"/>
</dbReference>
<evidence type="ECO:0000259" key="5">
    <source>
        <dbReference type="Pfam" id="PF00551"/>
    </source>
</evidence>
<dbReference type="InterPro" id="IPR005793">
    <property type="entry name" value="Formyl_trans_C"/>
</dbReference>
<dbReference type="Proteomes" id="UP000034307">
    <property type="component" value="Unassembled WGS sequence"/>
</dbReference>
<feature type="domain" description="Formyl transferase N-terminal" evidence="5">
    <location>
        <begin position="4"/>
        <end position="177"/>
    </location>
</feature>
<evidence type="ECO:0000256" key="2">
    <source>
        <dbReference type="ARBA" id="ARBA00012261"/>
    </source>
</evidence>
<dbReference type="SUPFAM" id="SSF50486">
    <property type="entry name" value="FMT C-terminal domain-like"/>
    <property type="match status" value="1"/>
</dbReference>
<dbReference type="GO" id="GO:0005829">
    <property type="term" value="C:cytosol"/>
    <property type="evidence" value="ECO:0007669"/>
    <property type="project" value="TreeGrafter"/>
</dbReference>
<keyword evidence="4" id="KW-0648">Protein biosynthesis</keyword>
<dbReference type="GO" id="GO:0004479">
    <property type="term" value="F:methionyl-tRNA formyltransferase activity"/>
    <property type="evidence" value="ECO:0007669"/>
    <property type="project" value="UniProtKB-EC"/>
</dbReference>
<evidence type="ECO:0000313" key="8">
    <source>
        <dbReference type="Proteomes" id="UP000034307"/>
    </source>
</evidence>
<dbReference type="SUPFAM" id="SSF53328">
    <property type="entry name" value="Formyltransferase"/>
    <property type="match status" value="1"/>
</dbReference>